<dbReference type="InterPro" id="IPR009936">
    <property type="entry name" value="DUF1468"/>
</dbReference>
<accession>A0A1C0YCA1</accession>
<keyword evidence="4" id="KW-1185">Reference proteome</keyword>
<feature type="domain" description="DUF1468" evidence="2">
    <location>
        <begin position="13"/>
        <end position="148"/>
    </location>
</feature>
<gene>
    <name evidence="3" type="ORF">A6M13_04120</name>
</gene>
<dbReference type="EMBL" id="MASJ01000023">
    <property type="protein sequence ID" value="OCS84774.1"/>
    <property type="molecule type" value="Genomic_DNA"/>
</dbReference>
<feature type="transmembrane region" description="Helical" evidence="1">
    <location>
        <begin position="12"/>
        <end position="32"/>
    </location>
</feature>
<dbReference type="STRING" id="33978.A6M13_04120"/>
<comment type="caution">
    <text evidence="3">The sequence shown here is derived from an EMBL/GenBank/DDBJ whole genome shotgun (WGS) entry which is preliminary data.</text>
</comment>
<feature type="transmembrane region" description="Helical" evidence="1">
    <location>
        <begin position="121"/>
        <end position="139"/>
    </location>
</feature>
<evidence type="ECO:0000259" key="2">
    <source>
        <dbReference type="Pfam" id="PF07331"/>
    </source>
</evidence>
<name>A0A1C0YCA1_9BACL</name>
<sequence>MKVNVKDLNVGVWAGLIILVFAIITFIISFQYSYSGIVGPGPGFFPFWLSLILIILAVLYIYESFKGKNVSDEEWPTGRSLKDLIFIMITLMLFLLLFVLCGFLIAGTVFLFVLFVREFKLFVTVSMSVGITLFIYIMFNNVLKVHLPSNGILF</sequence>
<feature type="transmembrane region" description="Helical" evidence="1">
    <location>
        <begin position="84"/>
        <end position="115"/>
    </location>
</feature>
<dbReference type="Pfam" id="PF07331">
    <property type="entry name" value="TctB"/>
    <property type="match status" value="1"/>
</dbReference>
<dbReference type="RefSeq" id="WP_066546191.1">
    <property type="nucleotide sequence ID" value="NZ_MASJ01000023.1"/>
</dbReference>
<reference evidence="3 4" key="1">
    <citation type="submission" date="2016-07" db="EMBL/GenBank/DDBJ databases">
        <title>Caryophanon tenue genome sequencing.</title>
        <authorList>
            <person name="Verma A."/>
            <person name="Pal Y."/>
            <person name="Krishnamurthi S."/>
        </authorList>
    </citation>
    <scope>NUCLEOTIDE SEQUENCE [LARGE SCALE GENOMIC DNA]</scope>
    <source>
        <strain evidence="3 4">DSM 14152</strain>
    </source>
</reference>
<dbReference type="OrthoDB" id="2454096at2"/>
<evidence type="ECO:0000256" key="1">
    <source>
        <dbReference type="SAM" id="Phobius"/>
    </source>
</evidence>
<evidence type="ECO:0000313" key="4">
    <source>
        <dbReference type="Proteomes" id="UP000093199"/>
    </source>
</evidence>
<proteinExistence type="predicted"/>
<dbReference type="Proteomes" id="UP000093199">
    <property type="component" value="Unassembled WGS sequence"/>
</dbReference>
<feature type="transmembrane region" description="Helical" evidence="1">
    <location>
        <begin position="44"/>
        <end position="63"/>
    </location>
</feature>
<keyword evidence="1" id="KW-1133">Transmembrane helix</keyword>
<evidence type="ECO:0000313" key="3">
    <source>
        <dbReference type="EMBL" id="OCS84774.1"/>
    </source>
</evidence>
<organism evidence="3 4">
    <name type="scientific">Caryophanon tenue</name>
    <dbReference type="NCBI Taxonomy" id="33978"/>
    <lineage>
        <taxon>Bacteria</taxon>
        <taxon>Bacillati</taxon>
        <taxon>Bacillota</taxon>
        <taxon>Bacilli</taxon>
        <taxon>Bacillales</taxon>
        <taxon>Caryophanaceae</taxon>
        <taxon>Caryophanon</taxon>
    </lineage>
</organism>
<keyword evidence="1" id="KW-0812">Transmembrane</keyword>
<keyword evidence="1" id="KW-0472">Membrane</keyword>
<protein>
    <recommendedName>
        <fullName evidence="2">DUF1468 domain-containing protein</fullName>
    </recommendedName>
</protein>
<dbReference type="AlphaFoldDB" id="A0A1C0YCA1"/>